<dbReference type="Proteomes" id="UP000288405">
    <property type="component" value="Unassembled WGS sequence"/>
</dbReference>
<organism evidence="1 2">
    <name type="scientific">Aliidiomarina sanyensis</name>
    <dbReference type="NCBI Taxonomy" id="1249555"/>
    <lineage>
        <taxon>Bacteria</taxon>
        <taxon>Pseudomonadati</taxon>
        <taxon>Pseudomonadota</taxon>
        <taxon>Gammaproteobacteria</taxon>
        <taxon>Alteromonadales</taxon>
        <taxon>Idiomarinaceae</taxon>
        <taxon>Aliidiomarina</taxon>
    </lineage>
</organism>
<dbReference type="OrthoDB" id="6401366at2"/>
<keyword evidence="2" id="KW-1185">Reference proteome</keyword>
<evidence type="ECO:0000313" key="1">
    <source>
        <dbReference type="EMBL" id="RUO36476.1"/>
    </source>
</evidence>
<dbReference type="AlphaFoldDB" id="A0A432WRQ1"/>
<reference evidence="1 2" key="1">
    <citation type="journal article" date="2011" name="Front. Microbiol.">
        <title>Genomic signatures of strain selection and enhancement in Bacillus atrophaeus var. globigii, a historical biowarfare simulant.</title>
        <authorList>
            <person name="Gibbons H.S."/>
            <person name="Broomall S.M."/>
            <person name="McNew L.A."/>
            <person name="Daligault H."/>
            <person name="Chapman C."/>
            <person name="Bruce D."/>
            <person name="Karavis M."/>
            <person name="Krepps M."/>
            <person name="McGregor P.A."/>
            <person name="Hong C."/>
            <person name="Park K.H."/>
            <person name="Akmal A."/>
            <person name="Feldman A."/>
            <person name="Lin J.S."/>
            <person name="Chang W.E."/>
            <person name="Higgs B.W."/>
            <person name="Demirev P."/>
            <person name="Lindquist J."/>
            <person name="Liem A."/>
            <person name="Fochler E."/>
            <person name="Read T.D."/>
            <person name="Tapia R."/>
            <person name="Johnson S."/>
            <person name="Bishop-Lilly K.A."/>
            <person name="Detter C."/>
            <person name="Han C."/>
            <person name="Sozhamannan S."/>
            <person name="Rosenzweig C.N."/>
            <person name="Skowronski E.W."/>
        </authorList>
    </citation>
    <scope>NUCLEOTIDE SEQUENCE [LARGE SCALE GENOMIC DNA]</scope>
    <source>
        <strain evidence="1 2">GYP-17</strain>
    </source>
</reference>
<dbReference type="EMBL" id="PIPM01000001">
    <property type="protein sequence ID" value="RUO36476.1"/>
    <property type="molecule type" value="Genomic_DNA"/>
</dbReference>
<gene>
    <name evidence="1" type="ORF">CWE11_01285</name>
</gene>
<name>A0A432WRQ1_9GAMM</name>
<proteinExistence type="predicted"/>
<sequence>MMLDPFDVRPYLVSAADMESFEEDAEMAADHLNGMIYAIERETGDSDFWTSARVEQLIVEISDLWIREPSLIESEPDELDDYIVHLIRRIEQESEFDAPDDSTEVLDEG</sequence>
<evidence type="ECO:0000313" key="2">
    <source>
        <dbReference type="Proteomes" id="UP000288405"/>
    </source>
</evidence>
<dbReference type="RefSeq" id="WP_126775790.1">
    <property type="nucleotide sequence ID" value="NZ_PIPM01000001.1"/>
</dbReference>
<protein>
    <submittedName>
        <fullName evidence="1">Uncharacterized protein</fullName>
    </submittedName>
</protein>
<comment type="caution">
    <text evidence="1">The sequence shown here is derived from an EMBL/GenBank/DDBJ whole genome shotgun (WGS) entry which is preliminary data.</text>
</comment>
<accession>A0A432WRQ1</accession>